<dbReference type="Gene3D" id="1.10.10.1100">
    <property type="entry name" value="BFD-like [2Fe-2S]-binding domain"/>
    <property type="match status" value="1"/>
</dbReference>
<reference evidence="3" key="1">
    <citation type="journal article" date="2019" name="Int. J. Syst. Evol. Microbiol.">
        <title>The Global Catalogue of Microorganisms (GCM) 10K type strain sequencing project: providing services to taxonomists for standard genome sequencing and annotation.</title>
        <authorList>
            <consortium name="The Broad Institute Genomics Platform"/>
            <consortium name="The Broad Institute Genome Sequencing Center for Infectious Disease"/>
            <person name="Wu L."/>
            <person name="Ma J."/>
        </authorList>
    </citation>
    <scope>NUCLEOTIDE SEQUENCE [LARGE SCALE GENOMIC DNA]</scope>
    <source>
        <strain evidence="3">JCM 18410</strain>
    </source>
</reference>
<name>A0ABP9JX48_9ACTN</name>
<comment type="caution">
    <text evidence="2">The sequence shown here is derived from an EMBL/GenBank/DDBJ whole genome shotgun (WGS) entry which is preliminary data.</text>
</comment>
<evidence type="ECO:0000259" key="1">
    <source>
        <dbReference type="Pfam" id="PF04324"/>
    </source>
</evidence>
<organism evidence="2 3">
    <name type="scientific">Streptomyces similanensis</name>
    <dbReference type="NCBI Taxonomy" id="1274988"/>
    <lineage>
        <taxon>Bacteria</taxon>
        <taxon>Bacillati</taxon>
        <taxon>Actinomycetota</taxon>
        <taxon>Actinomycetes</taxon>
        <taxon>Kitasatosporales</taxon>
        <taxon>Streptomycetaceae</taxon>
        <taxon>Streptomyces</taxon>
    </lineage>
</organism>
<feature type="domain" description="BFD-like [2Fe-2S]-binding" evidence="1">
    <location>
        <begin position="6"/>
        <end position="53"/>
    </location>
</feature>
<gene>
    <name evidence="2" type="ORF">GCM10023336_08030</name>
</gene>
<protein>
    <recommendedName>
        <fullName evidence="1">BFD-like [2Fe-2S]-binding domain-containing protein</fullName>
    </recommendedName>
</protein>
<dbReference type="InterPro" id="IPR007419">
    <property type="entry name" value="BFD-like_2Fe2S-bd_dom"/>
</dbReference>
<accession>A0ABP9JX48</accession>
<dbReference type="EMBL" id="BAABKC010000011">
    <property type="protein sequence ID" value="GAA5044982.1"/>
    <property type="molecule type" value="Genomic_DNA"/>
</dbReference>
<evidence type="ECO:0000313" key="3">
    <source>
        <dbReference type="Proteomes" id="UP001500124"/>
    </source>
</evidence>
<sequence length="73" mass="7571">MSTGNICVCYQVTEDELVGWIRRGVTTVEGLGEHSGAGQGCGDCHEMLEELIEDFAEGGPGNGTSLAVSRALG</sequence>
<dbReference type="Pfam" id="PF04324">
    <property type="entry name" value="Fer2_BFD"/>
    <property type="match status" value="1"/>
</dbReference>
<dbReference type="InterPro" id="IPR041854">
    <property type="entry name" value="BFD-like_2Fe2S-bd_dom_sf"/>
</dbReference>
<dbReference type="RefSeq" id="WP_176150891.1">
    <property type="nucleotide sequence ID" value="NZ_BAABKC010000011.1"/>
</dbReference>
<proteinExistence type="predicted"/>
<keyword evidence="3" id="KW-1185">Reference proteome</keyword>
<dbReference type="Proteomes" id="UP001500124">
    <property type="component" value="Unassembled WGS sequence"/>
</dbReference>
<evidence type="ECO:0000313" key="2">
    <source>
        <dbReference type="EMBL" id="GAA5044982.1"/>
    </source>
</evidence>